<sequence length="523" mass="57804">MGWCKRFGAFVVLLMGVCAPAAAEKILFIPLDNRPVSLAYTVDSFRKAGVQVVTPPEKFLASDRQNGDPDKLAQWLDQEARGAAGAVVSTDSLIYGGLVPSRTHELDPAVLAQRANALLAFKKRHPGVPLYGFATVMRSPKWSSAPAEPAYYAQYGPQIFRWGQLRDRKRLGILTRKEKNELNQVEQALPLDIRRDVLERRGKNLFVLKGLTRGLEAGKMDYFLIGRDDSAPYSEAHKDAADLENFADPAFRYKFRSFSGADELGMVLLNRALNKARGETPLVYGWYNGGTGAATVASYEDSPMGTSYRQHVLAAGGYPARTDKRADLVLGLYTPGDGVTLGADSAANGPDLDEQGQQFLATAQKYVRQGRNVGIADVAFGNGGSTALVKGLLTGEPGQEPLGYRLGSYAGWNTASNSLGYALGQGMLRPYLSDRDRQDLLTVRYLDDWLYQSKVRQQVRQELIWPRQWTDGKLTDAQTAQAETLVTEKMLKEGVPLLGKRPEQYRYSLPWHRTFEVAVKRAE</sequence>
<dbReference type="OrthoDB" id="9789552at2"/>
<proteinExistence type="predicted"/>
<name>A0A6N7VXR3_ACIFE</name>
<feature type="signal peptide" evidence="1">
    <location>
        <begin position="1"/>
        <end position="23"/>
    </location>
</feature>
<dbReference type="RefSeq" id="WP_022486848.1">
    <property type="nucleotide sequence ID" value="NZ_VULN01000005.1"/>
</dbReference>
<dbReference type="AlphaFoldDB" id="A0A6N7VXR3"/>
<evidence type="ECO:0000256" key="1">
    <source>
        <dbReference type="SAM" id="SignalP"/>
    </source>
</evidence>
<dbReference type="EMBL" id="VULN01000005">
    <property type="protein sequence ID" value="MSS81845.1"/>
    <property type="molecule type" value="Genomic_DNA"/>
</dbReference>
<reference evidence="2 3" key="1">
    <citation type="submission" date="2019-08" db="EMBL/GenBank/DDBJ databases">
        <title>In-depth cultivation of the pig gut microbiome towards novel bacterial diversity and tailored functional studies.</title>
        <authorList>
            <person name="Wylensek D."/>
            <person name="Hitch T.C.A."/>
            <person name="Clavel T."/>
        </authorList>
    </citation>
    <scope>NUCLEOTIDE SEQUENCE [LARGE SCALE GENOMIC DNA]</scope>
    <source>
        <strain evidence="2 3">WCA-389-WT-5B</strain>
    </source>
</reference>
<dbReference type="Proteomes" id="UP000441455">
    <property type="component" value="Unassembled WGS sequence"/>
</dbReference>
<evidence type="ECO:0000313" key="2">
    <source>
        <dbReference type="EMBL" id="MSS81845.1"/>
    </source>
</evidence>
<accession>A0A6N7VXR3</accession>
<protein>
    <submittedName>
        <fullName evidence="2">DUF4127 family protein</fullName>
    </submittedName>
</protein>
<keyword evidence="1" id="KW-0732">Signal</keyword>
<comment type="caution">
    <text evidence="2">The sequence shown here is derived from an EMBL/GenBank/DDBJ whole genome shotgun (WGS) entry which is preliminary data.</text>
</comment>
<dbReference type="InterPro" id="IPR025394">
    <property type="entry name" value="DUF4127"/>
</dbReference>
<organism evidence="2 3">
    <name type="scientific">Acidaminococcus fermentans</name>
    <dbReference type="NCBI Taxonomy" id="905"/>
    <lineage>
        <taxon>Bacteria</taxon>
        <taxon>Bacillati</taxon>
        <taxon>Bacillota</taxon>
        <taxon>Negativicutes</taxon>
        <taxon>Acidaminococcales</taxon>
        <taxon>Acidaminococcaceae</taxon>
        <taxon>Acidaminococcus</taxon>
    </lineage>
</organism>
<feature type="chain" id="PRO_5026740129" evidence="1">
    <location>
        <begin position="24"/>
        <end position="523"/>
    </location>
</feature>
<dbReference type="Pfam" id="PF13552">
    <property type="entry name" value="DUF4127"/>
    <property type="match status" value="1"/>
</dbReference>
<evidence type="ECO:0000313" key="3">
    <source>
        <dbReference type="Proteomes" id="UP000441455"/>
    </source>
</evidence>
<gene>
    <name evidence="2" type="ORF">FX155_04400</name>
</gene>